<dbReference type="Gene3D" id="1.10.490.10">
    <property type="entry name" value="Globins"/>
    <property type="match status" value="1"/>
</dbReference>
<evidence type="ECO:0000256" key="2">
    <source>
        <dbReference type="ARBA" id="ARBA00022448"/>
    </source>
</evidence>
<comment type="caution">
    <text evidence="7">The sequence shown here is derived from an EMBL/GenBank/DDBJ whole genome shotgun (WGS) entry which is preliminary data.</text>
</comment>
<keyword evidence="5 6" id="KW-0408">Iron</keyword>
<comment type="cofactor">
    <cofactor evidence="6">
        <name>heme</name>
        <dbReference type="ChEBI" id="CHEBI:30413"/>
    </cofactor>
</comment>
<evidence type="ECO:0000256" key="4">
    <source>
        <dbReference type="ARBA" id="ARBA00022723"/>
    </source>
</evidence>
<keyword evidence="6" id="KW-0561">Oxygen transport</keyword>
<dbReference type="EMBL" id="JBHSTP010000002">
    <property type="protein sequence ID" value="MFC6356011.1"/>
    <property type="molecule type" value="Genomic_DNA"/>
</dbReference>
<keyword evidence="8" id="KW-1185">Reference proteome</keyword>
<sequence>MFEKVGGATAVRTAVTVFYERVLKDDTLSAWFEGVDLDRLAMHQRAFITAALGGPAQYGGRSLRVAHAGLGVTDAAFDALAEHLAVTLLALGASLDVVEEVRSRLNALRGEIVEAPTQTGPDPQPS</sequence>
<dbReference type="InterPro" id="IPR001486">
    <property type="entry name" value="Hemoglobin_trunc"/>
</dbReference>
<protein>
    <recommendedName>
        <fullName evidence="6">Group 1 truncated hemoglobin</fullName>
    </recommendedName>
</protein>
<evidence type="ECO:0000313" key="8">
    <source>
        <dbReference type="Proteomes" id="UP001596306"/>
    </source>
</evidence>
<evidence type="ECO:0000256" key="5">
    <source>
        <dbReference type="ARBA" id="ARBA00023004"/>
    </source>
</evidence>
<dbReference type="RefSeq" id="WP_386731497.1">
    <property type="nucleotide sequence ID" value="NZ_JBHSTP010000002.1"/>
</dbReference>
<keyword evidence="3 6" id="KW-0349">Heme</keyword>
<name>A0ABW1VG67_9MICO</name>
<proteinExistence type="inferred from homology"/>
<dbReference type="PIRSF" id="PIRSF002030">
    <property type="entry name" value="Globin_Protozoa/Cyanobacteria"/>
    <property type="match status" value="1"/>
</dbReference>
<dbReference type="InterPro" id="IPR009050">
    <property type="entry name" value="Globin-like_sf"/>
</dbReference>
<gene>
    <name evidence="7" type="ORF">ACFQB0_07820</name>
</gene>
<keyword evidence="2 6" id="KW-0813">Transport</keyword>
<evidence type="ECO:0000313" key="7">
    <source>
        <dbReference type="EMBL" id="MFC6356011.1"/>
    </source>
</evidence>
<keyword evidence="4 6" id="KW-0479">Metal-binding</keyword>
<evidence type="ECO:0000256" key="3">
    <source>
        <dbReference type="ARBA" id="ARBA00022617"/>
    </source>
</evidence>
<dbReference type="Pfam" id="PF01152">
    <property type="entry name" value="Bac_globin"/>
    <property type="match status" value="1"/>
</dbReference>
<dbReference type="Proteomes" id="UP001596306">
    <property type="component" value="Unassembled WGS sequence"/>
</dbReference>
<dbReference type="CDD" id="cd00454">
    <property type="entry name" value="TrHb1_N"/>
    <property type="match status" value="1"/>
</dbReference>
<dbReference type="SUPFAM" id="SSF46458">
    <property type="entry name" value="Globin-like"/>
    <property type="match status" value="1"/>
</dbReference>
<dbReference type="InterPro" id="IPR016339">
    <property type="entry name" value="Hemoglobin_trunc_I"/>
</dbReference>
<accession>A0ABW1VG67</accession>
<dbReference type="InterPro" id="IPR012292">
    <property type="entry name" value="Globin/Proto"/>
</dbReference>
<organism evidence="7 8">
    <name type="scientific">Luethyella okanaganae</name>
    <dbReference type="NCBI Taxonomy" id="69372"/>
    <lineage>
        <taxon>Bacteria</taxon>
        <taxon>Bacillati</taxon>
        <taxon>Actinomycetota</taxon>
        <taxon>Actinomycetes</taxon>
        <taxon>Micrococcales</taxon>
        <taxon>Microbacteriaceae</taxon>
        <taxon>Luethyella</taxon>
    </lineage>
</organism>
<comment type="similarity">
    <text evidence="1 6">Belongs to the truncated hemoglobin family. Group I subfamily.</text>
</comment>
<reference evidence="8" key="1">
    <citation type="journal article" date="2019" name="Int. J. Syst. Evol. Microbiol.">
        <title>The Global Catalogue of Microorganisms (GCM) 10K type strain sequencing project: providing services to taxonomists for standard genome sequencing and annotation.</title>
        <authorList>
            <consortium name="The Broad Institute Genomics Platform"/>
            <consortium name="The Broad Institute Genome Sequencing Center for Infectious Disease"/>
            <person name="Wu L."/>
            <person name="Ma J."/>
        </authorList>
    </citation>
    <scope>NUCLEOTIDE SEQUENCE [LARGE SCALE GENOMIC DNA]</scope>
    <source>
        <strain evidence="8">CCUG 43304</strain>
    </source>
</reference>
<evidence type="ECO:0000256" key="6">
    <source>
        <dbReference type="PIRNR" id="PIRNR002030"/>
    </source>
</evidence>
<evidence type="ECO:0000256" key="1">
    <source>
        <dbReference type="ARBA" id="ARBA00009660"/>
    </source>
</evidence>